<dbReference type="AlphaFoldDB" id="A0A5C4J0E9"/>
<protein>
    <submittedName>
        <fullName evidence="2">Uncharacterized protein</fullName>
    </submittedName>
</protein>
<dbReference type="OrthoDB" id="4246735at2"/>
<keyword evidence="3" id="KW-1185">Reference proteome</keyword>
<evidence type="ECO:0000313" key="2">
    <source>
        <dbReference type="EMBL" id="TMQ89932.1"/>
    </source>
</evidence>
<proteinExistence type="predicted"/>
<evidence type="ECO:0000256" key="1">
    <source>
        <dbReference type="SAM" id="SignalP"/>
    </source>
</evidence>
<dbReference type="RefSeq" id="WP_138649980.1">
    <property type="nucleotide sequence ID" value="NZ_VCKW01000349.1"/>
</dbReference>
<accession>A0A5C4J0E9</accession>
<dbReference type="EMBL" id="VCKW01000349">
    <property type="protein sequence ID" value="TMQ89932.1"/>
    <property type="molecule type" value="Genomic_DNA"/>
</dbReference>
<comment type="caution">
    <text evidence="2">The sequence shown here is derived from an EMBL/GenBank/DDBJ whole genome shotgun (WGS) entry which is preliminary data.</text>
</comment>
<gene>
    <name evidence="2" type="ORF">ETD83_37665</name>
</gene>
<organism evidence="2 3">
    <name type="scientific">Actinomadura soli</name>
    <dbReference type="NCBI Taxonomy" id="2508997"/>
    <lineage>
        <taxon>Bacteria</taxon>
        <taxon>Bacillati</taxon>
        <taxon>Actinomycetota</taxon>
        <taxon>Actinomycetes</taxon>
        <taxon>Streptosporangiales</taxon>
        <taxon>Thermomonosporaceae</taxon>
        <taxon>Actinomadura</taxon>
    </lineage>
</organism>
<evidence type="ECO:0000313" key="3">
    <source>
        <dbReference type="Proteomes" id="UP000309174"/>
    </source>
</evidence>
<dbReference type="Proteomes" id="UP000309174">
    <property type="component" value="Unassembled WGS sequence"/>
</dbReference>
<feature type="signal peptide" evidence="1">
    <location>
        <begin position="1"/>
        <end position="27"/>
    </location>
</feature>
<feature type="chain" id="PRO_5039005217" evidence="1">
    <location>
        <begin position="28"/>
        <end position="91"/>
    </location>
</feature>
<reference evidence="2 3" key="1">
    <citation type="submission" date="2019-05" db="EMBL/GenBank/DDBJ databases">
        <title>Draft genome sequence of Actinomadura sp. 14C53.</title>
        <authorList>
            <person name="Saricaoglu S."/>
            <person name="Isik K."/>
        </authorList>
    </citation>
    <scope>NUCLEOTIDE SEQUENCE [LARGE SCALE GENOMIC DNA]</scope>
    <source>
        <strain evidence="2 3">14C53</strain>
    </source>
</reference>
<keyword evidence="1" id="KW-0732">Signal</keyword>
<sequence>MAEFARRNRWLLLAVAAAVTASAAWHATTGPDRVDWLPPRTTGQDWYPVCEGTAFTRAAPYRGAGPHPVVIYGGAGPGGGASADPGVHRVR</sequence>
<name>A0A5C4J0E9_9ACTN</name>